<dbReference type="EMBL" id="JBHRSZ010000004">
    <property type="protein sequence ID" value="MFC3150975.1"/>
    <property type="molecule type" value="Genomic_DNA"/>
</dbReference>
<dbReference type="PANTHER" id="PTHR22617:SF45">
    <property type="entry name" value="CHEMOTAXIS PROTEIN CHEW"/>
    <property type="match status" value="1"/>
</dbReference>
<reference evidence="6" key="1">
    <citation type="journal article" date="2019" name="Int. J. Syst. Evol. Microbiol.">
        <title>The Global Catalogue of Microorganisms (GCM) 10K type strain sequencing project: providing services to taxonomists for standard genome sequencing and annotation.</title>
        <authorList>
            <consortium name="The Broad Institute Genomics Platform"/>
            <consortium name="The Broad Institute Genome Sequencing Center for Infectious Disease"/>
            <person name="Wu L."/>
            <person name="Ma J."/>
        </authorList>
    </citation>
    <scope>NUCLEOTIDE SEQUENCE [LARGE SCALE GENOMIC DNA]</scope>
    <source>
        <strain evidence="6">KCTC 52438</strain>
    </source>
</reference>
<dbReference type="SUPFAM" id="SSF50341">
    <property type="entry name" value="CheW-like"/>
    <property type="match status" value="1"/>
</dbReference>
<evidence type="ECO:0000313" key="6">
    <source>
        <dbReference type="Proteomes" id="UP001595476"/>
    </source>
</evidence>
<dbReference type="PROSITE" id="PS50851">
    <property type="entry name" value="CHEW"/>
    <property type="match status" value="1"/>
</dbReference>
<comment type="subcellular location">
    <subcellularLocation>
        <location evidence="1">Cytoplasm</location>
    </subcellularLocation>
</comment>
<comment type="caution">
    <text evidence="5">The sequence shown here is derived from an EMBL/GenBank/DDBJ whole genome shotgun (WGS) entry which is preliminary data.</text>
</comment>
<proteinExistence type="predicted"/>
<name>A0ABV7HAS8_9GAMM</name>
<dbReference type="Pfam" id="PF01584">
    <property type="entry name" value="CheW"/>
    <property type="match status" value="1"/>
</dbReference>
<gene>
    <name evidence="5" type="ORF">ACFOEK_08045</name>
</gene>
<dbReference type="Gene3D" id="2.40.50.180">
    <property type="entry name" value="CheA-289, Domain 4"/>
    <property type="match status" value="1"/>
</dbReference>
<dbReference type="Gene3D" id="2.30.30.40">
    <property type="entry name" value="SH3 Domains"/>
    <property type="match status" value="1"/>
</dbReference>
<evidence type="ECO:0000259" key="4">
    <source>
        <dbReference type="PROSITE" id="PS50851"/>
    </source>
</evidence>
<organism evidence="5 6">
    <name type="scientific">Litoribrevibacter euphylliae</name>
    <dbReference type="NCBI Taxonomy" id="1834034"/>
    <lineage>
        <taxon>Bacteria</taxon>
        <taxon>Pseudomonadati</taxon>
        <taxon>Pseudomonadota</taxon>
        <taxon>Gammaproteobacteria</taxon>
        <taxon>Oceanospirillales</taxon>
        <taxon>Oceanospirillaceae</taxon>
        <taxon>Litoribrevibacter</taxon>
    </lineage>
</organism>
<dbReference type="Proteomes" id="UP001595476">
    <property type="component" value="Unassembled WGS sequence"/>
</dbReference>
<dbReference type="InterPro" id="IPR002545">
    <property type="entry name" value="CheW-lke_dom"/>
</dbReference>
<dbReference type="SMART" id="SM00260">
    <property type="entry name" value="CheW"/>
    <property type="match status" value="1"/>
</dbReference>
<evidence type="ECO:0000256" key="1">
    <source>
        <dbReference type="ARBA" id="ARBA00004496"/>
    </source>
</evidence>
<dbReference type="RefSeq" id="WP_386718887.1">
    <property type="nucleotide sequence ID" value="NZ_JBHRSZ010000004.1"/>
</dbReference>
<dbReference type="InterPro" id="IPR036061">
    <property type="entry name" value="CheW-like_dom_sf"/>
</dbReference>
<evidence type="ECO:0000313" key="5">
    <source>
        <dbReference type="EMBL" id="MFC3150975.1"/>
    </source>
</evidence>
<keyword evidence="6" id="KW-1185">Reference proteome</keyword>
<feature type="domain" description="CheW-like" evidence="4">
    <location>
        <begin position="8"/>
        <end position="146"/>
    </location>
</feature>
<sequence>MDKVAINDMEYLTCTIQDEGYAIDVHSIQEILPMMWIHRVPNAPDYLEGMLNRRGSMIPIIDLAKRIGLERNTYPPRTRIVLVGLDHLTVGLIIDQVHDIHSFVEGDHKSGVLNQEKTPFLQGVLVNGDSMIQILIPDKMLSNDEQSYLMEFSHDKF</sequence>
<accession>A0ABV7HAS8</accession>
<keyword evidence="3" id="KW-0963">Cytoplasm</keyword>
<protein>
    <recommendedName>
        <fullName evidence="2">Chemotaxis protein CheW</fullName>
    </recommendedName>
</protein>
<evidence type="ECO:0000256" key="3">
    <source>
        <dbReference type="ARBA" id="ARBA00022490"/>
    </source>
</evidence>
<dbReference type="InterPro" id="IPR039315">
    <property type="entry name" value="CheW"/>
</dbReference>
<evidence type="ECO:0000256" key="2">
    <source>
        <dbReference type="ARBA" id="ARBA00021483"/>
    </source>
</evidence>
<dbReference type="PANTHER" id="PTHR22617">
    <property type="entry name" value="CHEMOTAXIS SENSOR HISTIDINE KINASE-RELATED"/>
    <property type="match status" value="1"/>
</dbReference>